<dbReference type="AlphaFoldDB" id="A0AAU9JSW9"/>
<accession>A0AAU9JSW9</accession>
<feature type="transmembrane region" description="Helical" evidence="1">
    <location>
        <begin position="107"/>
        <end position="126"/>
    </location>
</feature>
<protein>
    <submittedName>
        <fullName evidence="2">Uncharacterized protein</fullName>
    </submittedName>
</protein>
<dbReference type="Gene3D" id="1.10.8.640">
    <property type="entry name" value="Cytochrome C biogenesis protein"/>
    <property type="match status" value="1"/>
</dbReference>
<evidence type="ECO:0000313" key="2">
    <source>
        <dbReference type="EMBL" id="CAG9329445.1"/>
    </source>
</evidence>
<keyword evidence="1" id="KW-0812">Transmembrane</keyword>
<reference evidence="2" key="1">
    <citation type="submission" date="2021-09" db="EMBL/GenBank/DDBJ databases">
        <authorList>
            <consortium name="AG Swart"/>
            <person name="Singh M."/>
            <person name="Singh A."/>
            <person name="Seah K."/>
            <person name="Emmerich C."/>
        </authorList>
    </citation>
    <scope>NUCLEOTIDE SEQUENCE</scope>
    <source>
        <strain evidence="2">ATCC30299</strain>
    </source>
</reference>
<keyword evidence="3" id="KW-1185">Reference proteome</keyword>
<dbReference type="Proteomes" id="UP001162131">
    <property type="component" value="Unassembled WGS sequence"/>
</dbReference>
<organism evidence="2 3">
    <name type="scientific">Blepharisma stoltei</name>
    <dbReference type="NCBI Taxonomy" id="1481888"/>
    <lineage>
        <taxon>Eukaryota</taxon>
        <taxon>Sar</taxon>
        <taxon>Alveolata</taxon>
        <taxon>Ciliophora</taxon>
        <taxon>Postciliodesmatophora</taxon>
        <taxon>Heterotrichea</taxon>
        <taxon>Heterotrichida</taxon>
        <taxon>Blepharismidae</taxon>
        <taxon>Blepharisma</taxon>
    </lineage>
</organism>
<comment type="caution">
    <text evidence="2">The sequence shown here is derived from an EMBL/GenBank/DDBJ whole genome shotgun (WGS) entry which is preliminary data.</text>
</comment>
<keyword evidence="1" id="KW-1133">Transmembrane helix</keyword>
<sequence>MIRETSEEGYKDGVKHFNFKREESFPQYLLKEKEYYEHRKLMAYLRCYDCGGDDPIENADSFMCRKVHGTVFKLANRGWSHKDILRECKIIYGNDIMFRHYEPPPPIVTWKFLIILWGFYMIRAKYFRVRWEKLVKYKSDRYY</sequence>
<dbReference type="InterPro" id="IPR038297">
    <property type="entry name" value="CcmH/CycL/NrfF/Ccl2_sf"/>
</dbReference>
<evidence type="ECO:0000256" key="1">
    <source>
        <dbReference type="SAM" id="Phobius"/>
    </source>
</evidence>
<keyword evidence="1" id="KW-0472">Membrane</keyword>
<name>A0AAU9JSW9_9CILI</name>
<gene>
    <name evidence="2" type="ORF">BSTOLATCC_MIC48265</name>
</gene>
<evidence type="ECO:0000313" key="3">
    <source>
        <dbReference type="Proteomes" id="UP001162131"/>
    </source>
</evidence>
<dbReference type="EMBL" id="CAJZBQ010000047">
    <property type="protein sequence ID" value="CAG9329445.1"/>
    <property type="molecule type" value="Genomic_DNA"/>
</dbReference>
<proteinExistence type="predicted"/>